<dbReference type="Ensembl" id="ENSPLOT00000011802.1">
    <property type="protein sequence ID" value="ENSPLOP00000010673.1"/>
    <property type="gene ID" value="ENSPLOG00000007839.1"/>
</dbReference>
<evidence type="ECO:0000313" key="2">
    <source>
        <dbReference type="Ensembl" id="ENSPLOP00000010673.1"/>
    </source>
</evidence>
<organism evidence="2 3">
    <name type="scientific">Panthera leo</name>
    <name type="common">Lion</name>
    <dbReference type="NCBI Taxonomy" id="9689"/>
    <lineage>
        <taxon>Eukaryota</taxon>
        <taxon>Metazoa</taxon>
        <taxon>Chordata</taxon>
        <taxon>Craniata</taxon>
        <taxon>Vertebrata</taxon>
        <taxon>Euteleostomi</taxon>
        <taxon>Mammalia</taxon>
        <taxon>Eutheria</taxon>
        <taxon>Laurasiatheria</taxon>
        <taxon>Carnivora</taxon>
        <taxon>Feliformia</taxon>
        <taxon>Felidae</taxon>
        <taxon>Pantherinae</taxon>
        <taxon>Panthera</taxon>
    </lineage>
</organism>
<dbReference type="GO" id="GO:0016226">
    <property type="term" value="P:iron-sulfur cluster assembly"/>
    <property type="evidence" value="ECO:0007669"/>
    <property type="project" value="InterPro"/>
</dbReference>
<dbReference type="Gene3D" id="3.90.1010.10">
    <property type="match status" value="1"/>
</dbReference>
<sequence>NMPVGMAVLLSTFVDHCENLRNVRSLDKTSKNVGYGLVGAPACGDWMELQIQVDEKGTTVDAKFKTFGCGSATASLATEWTVEEALTIKNSDIAKELCLPLLKLHCSILAEDAIQAALVMTD</sequence>
<name>A0A8C8WXB7_PANLE</name>
<dbReference type="GeneTree" id="ENSGT00390000015813"/>
<dbReference type="Pfam" id="PF01592">
    <property type="entry name" value="NifU_N"/>
    <property type="match status" value="1"/>
</dbReference>
<dbReference type="Proteomes" id="UP000694399">
    <property type="component" value="Chromosome B3"/>
</dbReference>
<dbReference type="OMA" id="PQCGDVM"/>
<evidence type="ECO:0000259" key="1">
    <source>
        <dbReference type="Pfam" id="PF01592"/>
    </source>
</evidence>
<reference evidence="2" key="3">
    <citation type="submission" date="2025-09" db="UniProtKB">
        <authorList>
            <consortium name="Ensembl"/>
        </authorList>
    </citation>
    <scope>IDENTIFICATION</scope>
</reference>
<feature type="domain" description="NIF system FeS cluster assembly NifU N-terminal" evidence="1">
    <location>
        <begin position="14"/>
        <end position="119"/>
    </location>
</feature>
<reference evidence="2" key="1">
    <citation type="journal article" date="2019" name="bioRxiv">
        <title>Long live the king: chromosome-level assembly of the lion (Panthera leo) using linked-read, Hi-C, and long read data.</title>
        <authorList>
            <person name="Armstrong E.E."/>
            <person name="Taylor R.W."/>
            <person name="Miller D.E."/>
            <person name="Kaelin C."/>
            <person name="Barsh G."/>
            <person name="Hadly E.A."/>
            <person name="Petrov D."/>
        </authorList>
    </citation>
    <scope>NUCLEOTIDE SEQUENCE [LARGE SCALE GENOMIC DNA]</scope>
</reference>
<dbReference type="FunFam" id="3.90.1010.10:FF:000013">
    <property type="entry name" value="Iron-sulfur cluster assembly enzyme ISCU, mitochondrial"/>
    <property type="match status" value="1"/>
</dbReference>
<dbReference type="PANTHER" id="PTHR10093">
    <property type="entry name" value="IRON-SULFUR CLUSTER ASSEMBLY ENZYME NIFU HOMOLOG"/>
    <property type="match status" value="1"/>
</dbReference>
<accession>A0A8C8WXB7</accession>
<dbReference type="GO" id="GO:0051536">
    <property type="term" value="F:iron-sulfur cluster binding"/>
    <property type="evidence" value="ECO:0007669"/>
    <property type="project" value="InterPro"/>
</dbReference>
<protein>
    <recommendedName>
        <fullName evidence="1">NIF system FeS cluster assembly NifU N-terminal domain-containing protein</fullName>
    </recommendedName>
</protein>
<dbReference type="GO" id="GO:0005506">
    <property type="term" value="F:iron ion binding"/>
    <property type="evidence" value="ECO:0007669"/>
    <property type="project" value="InterPro"/>
</dbReference>
<dbReference type="InterPro" id="IPR002871">
    <property type="entry name" value="NIF_FeS_clus_asmbl_NifU_N"/>
</dbReference>
<evidence type="ECO:0000313" key="3">
    <source>
        <dbReference type="Proteomes" id="UP000694399"/>
    </source>
</evidence>
<dbReference type="SUPFAM" id="SSF82649">
    <property type="entry name" value="SufE/NifU"/>
    <property type="match status" value="1"/>
</dbReference>
<proteinExistence type="predicted"/>
<keyword evidence="3" id="KW-1185">Reference proteome</keyword>
<dbReference type="AlphaFoldDB" id="A0A8C8WXB7"/>
<reference evidence="2" key="2">
    <citation type="submission" date="2025-08" db="UniProtKB">
        <authorList>
            <consortium name="Ensembl"/>
        </authorList>
    </citation>
    <scope>IDENTIFICATION</scope>
</reference>